<sequence length="632" mass="69646">MKSLGKLRKFALHKSDAKEKGDRQTSAHLDELAQASQDMQDMRNCYDSLLSAAAATANNAYEFSESLQEMGTCLLEKTALHDDGESGRALLKLGKLQLELQKLVDSYRSHVIMTITNPSESLLSELRKVEEMKLQCDEKREIYEYMMAQHREKGRLRSGKGESFTSQQLQAAREQYDEVARLCVFRVESLKQGQCRSLLTQAARHHAAQLNLFRKGLKSLEAVDSHIRLVTEKQHIDYQLSELDYGEDEEDEGLSSYERNEAGELSFDYRQNNQGLERACSSRNSMELDRVDVAYPRASKSEDAEINLGKTQVEQVFSRQPWTVSHSAPIFAEKFDPVERIKEMRPTTGKFNTYVLPTPADAKSSTSRTSTSITHSSPSLRGSSQNLWHSSPLDTDKHETNAMDGNLSVLPTPPLADGVSLQQLDAHNTHDTKKNKRQAFSDPLASNPRSTKPSLSTSGPITSTELPHLVSGLLSRVPIPQPSSSQNVPRSASPPLVSSPRISELHELPRPPGNLASKPAGSSGMIGHSVPLVFRNQDGTPTNKNPSLASNASSLHPPPLIFPRSFSIPSSNQRAMAVRLSKLLESPQIPEKADEVASPPLTPISLSNMKSLVAVSEVAPDSRQIRVIAGGS</sequence>
<evidence type="ECO:0000313" key="3">
    <source>
        <dbReference type="Proteomes" id="UP001642360"/>
    </source>
</evidence>
<feature type="compositionally biased region" description="Polar residues" evidence="1">
    <location>
        <begin position="380"/>
        <end position="393"/>
    </location>
</feature>
<evidence type="ECO:0008006" key="4">
    <source>
        <dbReference type="Google" id="ProtNLM"/>
    </source>
</evidence>
<dbReference type="InterPro" id="IPR037488">
    <property type="entry name" value="At2g33490-like"/>
</dbReference>
<dbReference type="Proteomes" id="UP001642360">
    <property type="component" value="Unassembled WGS sequence"/>
</dbReference>
<proteinExistence type="predicted"/>
<feature type="compositionally biased region" description="Low complexity" evidence="1">
    <location>
        <begin position="364"/>
        <end position="379"/>
    </location>
</feature>
<dbReference type="Gene3D" id="1.20.1270.60">
    <property type="entry name" value="Arfaptin homology (AH) domain/BAR domain"/>
    <property type="match status" value="1"/>
</dbReference>
<dbReference type="PANTHER" id="PTHR34119">
    <property type="entry name" value="HYDROXYPROLINE-RICH GLYCOPROTEIN-LIKE"/>
    <property type="match status" value="1"/>
</dbReference>
<feature type="region of interest" description="Disordered" evidence="1">
    <location>
        <begin position="350"/>
        <end position="417"/>
    </location>
</feature>
<dbReference type="SUPFAM" id="SSF103657">
    <property type="entry name" value="BAR/IMD domain-like"/>
    <property type="match status" value="1"/>
</dbReference>
<evidence type="ECO:0000256" key="1">
    <source>
        <dbReference type="SAM" id="MobiDB-lite"/>
    </source>
</evidence>
<gene>
    <name evidence="2" type="ORF">ILEXP_LOCUS44953</name>
</gene>
<protein>
    <recommendedName>
        <fullName evidence="4">Hydroxyproline-rich glycoprotein family protein</fullName>
    </recommendedName>
</protein>
<name>A0ABC8U218_9AQUA</name>
<keyword evidence="3" id="KW-1185">Reference proteome</keyword>
<dbReference type="InterPro" id="IPR027267">
    <property type="entry name" value="AH/BAR_dom_sf"/>
</dbReference>
<comment type="caution">
    <text evidence="2">The sequence shown here is derived from an EMBL/GenBank/DDBJ whole genome shotgun (WGS) entry which is preliminary data.</text>
</comment>
<dbReference type="CDD" id="cd07307">
    <property type="entry name" value="BAR"/>
    <property type="match status" value="1"/>
</dbReference>
<dbReference type="PANTHER" id="PTHR34119:SF21">
    <property type="entry name" value="BAR DOMAIN-CONTAINING PROTEIN"/>
    <property type="match status" value="1"/>
</dbReference>
<accession>A0ABC8U218</accession>
<evidence type="ECO:0000313" key="2">
    <source>
        <dbReference type="EMBL" id="CAK9175153.1"/>
    </source>
</evidence>
<organism evidence="2 3">
    <name type="scientific">Ilex paraguariensis</name>
    <name type="common">yerba mate</name>
    <dbReference type="NCBI Taxonomy" id="185542"/>
    <lineage>
        <taxon>Eukaryota</taxon>
        <taxon>Viridiplantae</taxon>
        <taxon>Streptophyta</taxon>
        <taxon>Embryophyta</taxon>
        <taxon>Tracheophyta</taxon>
        <taxon>Spermatophyta</taxon>
        <taxon>Magnoliopsida</taxon>
        <taxon>eudicotyledons</taxon>
        <taxon>Gunneridae</taxon>
        <taxon>Pentapetalae</taxon>
        <taxon>asterids</taxon>
        <taxon>campanulids</taxon>
        <taxon>Aquifoliales</taxon>
        <taxon>Aquifoliaceae</taxon>
        <taxon>Ilex</taxon>
    </lineage>
</organism>
<dbReference type="AlphaFoldDB" id="A0ABC8U218"/>
<dbReference type="EMBL" id="CAUOFW020006547">
    <property type="protein sequence ID" value="CAK9175153.1"/>
    <property type="molecule type" value="Genomic_DNA"/>
</dbReference>
<feature type="compositionally biased region" description="Polar residues" evidence="1">
    <location>
        <begin position="447"/>
        <end position="465"/>
    </location>
</feature>
<reference evidence="2 3" key="1">
    <citation type="submission" date="2024-02" db="EMBL/GenBank/DDBJ databases">
        <authorList>
            <person name="Vignale AGUSTIN F."/>
            <person name="Sosa J E."/>
            <person name="Modenutti C."/>
        </authorList>
    </citation>
    <scope>NUCLEOTIDE SEQUENCE [LARGE SCALE GENOMIC DNA]</scope>
</reference>
<feature type="region of interest" description="Disordered" evidence="1">
    <location>
        <begin position="429"/>
        <end position="528"/>
    </location>
</feature>